<keyword evidence="2" id="KW-1185">Reference proteome</keyword>
<gene>
    <name evidence="1" type="ORF">IAR55_006387</name>
</gene>
<dbReference type="AlphaFoldDB" id="A0AAW0YF21"/>
<proteinExistence type="predicted"/>
<dbReference type="EMBL" id="JBCAWK010000013">
    <property type="protein sequence ID" value="KAK8844540.1"/>
    <property type="molecule type" value="Genomic_DNA"/>
</dbReference>
<protein>
    <submittedName>
        <fullName evidence="1">Uncharacterized protein</fullName>
    </submittedName>
</protein>
<comment type="caution">
    <text evidence="1">The sequence shown here is derived from an EMBL/GenBank/DDBJ whole genome shotgun (WGS) entry which is preliminary data.</text>
</comment>
<name>A0AAW0YF21_9TREE</name>
<accession>A0AAW0YF21</accession>
<sequence length="112" mass="11850">MSLSYSPGQLPFNTSADIGPCFTRTQLCAESICSPQGAEIVYNSSYPNYGCVVNTTRALSDFDMVRTGACNGTSVGCDRSNHHSSGAEKKVVSHRGRLAMILMVGLVLGTLA</sequence>
<evidence type="ECO:0000313" key="1">
    <source>
        <dbReference type="EMBL" id="KAK8844540.1"/>
    </source>
</evidence>
<dbReference type="RefSeq" id="XP_066799764.1">
    <property type="nucleotide sequence ID" value="XM_066949470.1"/>
</dbReference>
<organism evidence="1 2">
    <name type="scientific">Kwoniella newhampshirensis</name>
    <dbReference type="NCBI Taxonomy" id="1651941"/>
    <lineage>
        <taxon>Eukaryota</taxon>
        <taxon>Fungi</taxon>
        <taxon>Dikarya</taxon>
        <taxon>Basidiomycota</taxon>
        <taxon>Agaricomycotina</taxon>
        <taxon>Tremellomycetes</taxon>
        <taxon>Tremellales</taxon>
        <taxon>Cryptococcaceae</taxon>
        <taxon>Kwoniella</taxon>
    </lineage>
</organism>
<evidence type="ECO:0000313" key="2">
    <source>
        <dbReference type="Proteomes" id="UP001388673"/>
    </source>
</evidence>
<dbReference type="KEGG" id="kne:92183645"/>
<dbReference type="Proteomes" id="UP001388673">
    <property type="component" value="Unassembled WGS sequence"/>
</dbReference>
<reference evidence="1 2" key="1">
    <citation type="journal article" date="2024" name="bioRxiv">
        <title>Comparative genomics of Cryptococcus and Kwoniella reveals pathogenesis evolution and contrasting karyotype dynamics via intercentromeric recombination or chromosome fusion.</title>
        <authorList>
            <person name="Coelho M.A."/>
            <person name="David-Palma M."/>
            <person name="Shea T."/>
            <person name="Bowers K."/>
            <person name="McGinley-Smith S."/>
            <person name="Mohammad A.W."/>
            <person name="Gnirke A."/>
            <person name="Yurkov A.M."/>
            <person name="Nowrousian M."/>
            <person name="Sun S."/>
            <person name="Cuomo C.A."/>
            <person name="Heitman J."/>
        </authorList>
    </citation>
    <scope>NUCLEOTIDE SEQUENCE [LARGE SCALE GENOMIC DNA]</scope>
    <source>
        <strain evidence="1 2">CBS 13917</strain>
    </source>
</reference>
<dbReference type="GeneID" id="92183645"/>